<dbReference type="PROSITE" id="PS50234">
    <property type="entry name" value="VWFA"/>
    <property type="match status" value="1"/>
</dbReference>
<evidence type="ECO:0000313" key="4">
    <source>
        <dbReference type="Proteomes" id="UP000229526"/>
    </source>
</evidence>
<dbReference type="InterPro" id="IPR002035">
    <property type="entry name" value="VWF_A"/>
</dbReference>
<organism evidence="3 4">
    <name type="scientific">Candidatus Harrisonbacteria bacterium CG10_big_fil_rev_8_21_14_0_10_49_15</name>
    <dbReference type="NCBI Taxonomy" id="1974587"/>
    <lineage>
        <taxon>Bacteria</taxon>
        <taxon>Candidatus Harrisoniibacteriota</taxon>
    </lineage>
</organism>
<feature type="region of interest" description="Disordered" evidence="1">
    <location>
        <begin position="132"/>
        <end position="199"/>
    </location>
</feature>
<evidence type="ECO:0000313" key="3">
    <source>
        <dbReference type="EMBL" id="PIR86767.1"/>
    </source>
</evidence>
<proteinExistence type="predicted"/>
<dbReference type="Gene3D" id="3.40.50.410">
    <property type="entry name" value="von Willebrand factor, type A domain"/>
    <property type="match status" value="1"/>
</dbReference>
<dbReference type="PANTHER" id="PTHR36846:SF1">
    <property type="entry name" value="PROTEIN VIAA"/>
    <property type="match status" value="1"/>
</dbReference>
<protein>
    <recommendedName>
        <fullName evidence="2">VWFA domain-containing protein</fullName>
    </recommendedName>
</protein>
<dbReference type="SMART" id="SM00327">
    <property type="entry name" value="VWA"/>
    <property type="match status" value="1"/>
</dbReference>
<gene>
    <name evidence="3" type="ORF">COU11_04665</name>
</gene>
<feature type="compositionally biased region" description="Basic and acidic residues" evidence="1">
    <location>
        <begin position="132"/>
        <end position="148"/>
    </location>
</feature>
<dbReference type="SUPFAM" id="SSF53300">
    <property type="entry name" value="vWA-like"/>
    <property type="match status" value="1"/>
</dbReference>
<dbReference type="EMBL" id="PFBD01000028">
    <property type="protein sequence ID" value="PIR86767.1"/>
    <property type="molecule type" value="Genomic_DNA"/>
</dbReference>
<accession>A0A2H0UK36</accession>
<feature type="domain" description="VWFA" evidence="2">
    <location>
        <begin position="384"/>
        <end position="551"/>
    </location>
</feature>
<reference evidence="4" key="1">
    <citation type="submission" date="2017-09" db="EMBL/GenBank/DDBJ databases">
        <title>Depth-based differentiation of microbial function through sediment-hosted aquifers and enrichment of novel symbionts in the deep terrestrial subsurface.</title>
        <authorList>
            <person name="Probst A.J."/>
            <person name="Ladd B."/>
            <person name="Jarett J.K."/>
            <person name="Geller-Mcgrath D.E."/>
            <person name="Sieber C.M.K."/>
            <person name="Emerson J.B."/>
            <person name="Anantharaman K."/>
            <person name="Thomas B.C."/>
            <person name="Malmstrom R."/>
            <person name="Stieglmeier M."/>
            <person name="Klingl A."/>
            <person name="Woyke T."/>
            <person name="Ryan C.M."/>
            <person name="Banfield J.F."/>
        </authorList>
    </citation>
    <scope>NUCLEOTIDE SEQUENCE [LARGE SCALE GENOMIC DNA]</scope>
</reference>
<feature type="compositionally biased region" description="Low complexity" evidence="1">
    <location>
        <begin position="152"/>
        <end position="177"/>
    </location>
</feature>
<evidence type="ECO:0000259" key="2">
    <source>
        <dbReference type="PROSITE" id="PS50234"/>
    </source>
</evidence>
<comment type="caution">
    <text evidence="3">The sequence shown here is derived from an EMBL/GenBank/DDBJ whole genome shotgun (WGS) entry which is preliminary data.</text>
</comment>
<dbReference type="Pfam" id="PF13519">
    <property type="entry name" value="VWA_2"/>
    <property type="match status" value="1"/>
</dbReference>
<dbReference type="InterPro" id="IPR036465">
    <property type="entry name" value="vWFA_dom_sf"/>
</dbReference>
<dbReference type="GO" id="GO:0005829">
    <property type="term" value="C:cytosol"/>
    <property type="evidence" value="ECO:0007669"/>
    <property type="project" value="TreeGrafter"/>
</dbReference>
<evidence type="ECO:0000256" key="1">
    <source>
        <dbReference type="SAM" id="MobiDB-lite"/>
    </source>
</evidence>
<dbReference type="Proteomes" id="UP000229526">
    <property type="component" value="Unassembled WGS sequence"/>
</dbReference>
<sequence>MGDKPKPVTWAELMELAVTDVDAFGCLRYLRHREAVPAIPELAQKSEKKFPGAEGALLDLYHGLWSPEPTVRDEVPPSRRYWKEMLGETLKSSAYQELHAGTQLSELKSVLGTVAMGESVLALVPEEDGEKLQELDKASADAEAKADEAADAESAAQAAQMLAGAAVSQAGQGQPSGKSQGASSGGMTPAQAQTRANELANAAAKAKADAQAARELADEAELDAEILAEELLGKPGSDKAQEKLRELTRIGLQAVRNAQEKVEKASQTIDSWGLDEAELMRTGIPESLGLLERMRRNTSFQKFAALLGRIRKIAARKARSKVSGEGARITTVETGRDLRRALPSELVALSHSVPALRAKALMRWAKGELALRGQQAKQKLGHGPVVVCEDGSGSMDGAKLQWAKALSLALAHYAKLQKRSFGWILFDYGVRLSRTYPQGRLSAERLLEIAESRAGGGTDFEAPLRKAFEMIREQGLKKADIVFITDGDCAVSEKFLGELAAIKKELEVNIIAVLCDAGHNAEATVAKFADIIETASSFTAEEAESKVFSHF</sequence>
<dbReference type="PANTHER" id="PTHR36846">
    <property type="entry name" value="PROTEIN VIAA"/>
    <property type="match status" value="1"/>
</dbReference>
<name>A0A2H0UK36_9BACT</name>
<dbReference type="AlphaFoldDB" id="A0A2H0UK36"/>